<dbReference type="GO" id="GO:0003677">
    <property type="term" value="F:DNA binding"/>
    <property type="evidence" value="ECO:0007669"/>
    <property type="project" value="UniProtKB-KW"/>
</dbReference>
<proteinExistence type="predicted"/>
<sequence length="272" mass="29716">MQDNVDNASRLPELPPLIVDQAVFSKGLLEAEMPTPADVVGPAKGKKANKRYNVYRNNVIVGLTESLMAAYPVVNELVGEEFFRAMTPVYVRHTPPICAMLAEYGKDYPDFLQGFEPVQDVPYLPDIARLEQAWLQSYHSADATPMDPVALQTVPQERLGDVVFKFHPACRLVKSDYPIHSIWAAHKTDDPGTHMADIMVKPENVLITRPALDIIVIALPEGGGAFIEALMSGNSLSVAAEHASETNENFDLAQNLGGLLETGALHSLELAS</sequence>
<dbReference type="EMBL" id="OBEL01000001">
    <property type="protein sequence ID" value="SNZ09262.1"/>
    <property type="molecule type" value="Genomic_DNA"/>
</dbReference>
<keyword evidence="2" id="KW-0238">DNA-binding</keyword>
<dbReference type="AlphaFoldDB" id="A0A285NIC2"/>
<dbReference type="Pfam" id="PF09836">
    <property type="entry name" value="DUF2063"/>
    <property type="match status" value="1"/>
</dbReference>
<dbReference type="Proteomes" id="UP000219439">
    <property type="component" value="Unassembled WGS sequence"/>
</dbReference>
<feature type="domain" description="Putative DNA-binding" evidence="1">
    <location>
        <begin position="21"/>
        <end position="112"/>
    </location>
</feature>
<dbReference type="RefSeq" id="WP_170956016.1">
    <property type="nucleotide sequence ID" value="NZ_OBEL01000001.1"/>
</dbReference>
<evidence type="ECO:0000313" key="3">
    <source>
        <dbReference type="Proteomes" id="UP000219439"/>
    </source>
</evidence>
<accession>A0A285NIC2</accession>
<evidence type="ECO:0000259" key="1">
    <source>
        <dbReference type="Pfam" id="PF09836"/>
    </source>
</evidence>
<dbReference type="Gene3D" id="1.10.150.690">
    <property type="entry name" value="DUF2063"/>
    <property type="match status" value="1"/>
</dbReference>
<protein>
    <submittedName>
        <fullName evidence="2">Putative DNA-binding domain-containing protein</fullName>
    </submittedName>
</protein>
<gene>
    <name evidence="2" type="ORF">SAMN06265368_1983</name>
</gene>
<dbReference type="InterPro" id="IPR044922">
    <property type="entry name" value="DUF2063_N_sf"/>
</dbReference>
<evidence type="ECO:0000313" key="2">
    <source>
        <dbReference type="EMBL" id="SNZ09262.1"/>
    </source>
</evidence>
<organism evidence="2 3">
    <name type="scientific">Cohaesibacter gelatinilyticus</name>
    <dbReference type="NCBI Taxonomy" id="372072"/>
    <lineage>
        <taxon>Bacteria</taxon>
        <taxon>Pseudomonadati</taxon>
        <taxon>Pseudomonadota</taxon>
        <taxon>Alphaproteobacteria</taxon>
        <taxon>Hyphomicrobiales</taxon>
        <taxon>Cohaesibacteraceae</taxon>
    </lineage>
</organism>
<keyword evidence="3" id="KW-1185">Reference proteome</keyword>
<name>A0A285NIC2_9HYPH</name>
<reference evidence="2 3" key="1">
    <citation type="submission" date="2017-09" db="EMBL/GenBank/DDBJ databases">
        <authorList>
            <person name="Ehlers B."/>
            <person name="Leendertz F.H."/>
        </authorList>
    </citation>
    <scope>NUCLEOTIDE SEQUENCE [LARGE SCALE GENOMIC DNA]</scope>
    <source>
        <strain evidence="2 3">DSM 18289</strain>
    </source>
</reference>
<dbReference type="InterPro" id="IPR018640">
    <property type="entry name" value="DUF2063"/>
</dbReference>